<dbReference type="InterPro" id="IPR025668">
    <property type="entry name" value="Tnp_DDE_dom"/>
</dbReference>
<reference evidence="3 4" key="1">
    <citation type="submission" date="2019-03" db="EMBL/GenBank/DDBJ databases">
        <title>Genomics of glacier-inhabiting Cryobacterium strains.</title>
        <authorList>
            <person name="Liu Q."/>
            <person name="Xin Y.-H."/>
        </authorList>
    </citation>
    <scope>NUCLEOTIDE SEQUENCE [LARGE SCALE GENOMIC DNA]</scope>
    <source>
        <strain evidence="3 4">TMT2-48-2</strain>
    </source>
</reference>
<dbReference type="OrthoDB" id="3718343at2"/>
<proteinExistence type="predicted"/>
<keyword evidence="4" id="KW-1185">Reference proteome</keyword>
<organism evidence="3 4">
    <name type="scientific">Cryobacterium cheniae</name>
    <dbReference type="NCBI Taxonomy" id="1259262"/>
    <lineage>
        <taxon>Bacteria</taxon>
        <taxon>Bacillati</taxon>
        <taxon>Actinomycetota</taxon>
        <taxon>Actinomycetes</taxon>
        <taxon>Micrococcales</taxon>
        <taxon>Microbacteriaceae</taxon>
        <taxon>Cryobacterium</taxon>
    </lineage>
</organism>
<feature type="region of interest" description="Disordered" evidence="1">
    <location>
        <begin position="1"/>
        <end position="21"/>
    </location>
</feature>
<feature type="domain" description="Transposase DDE" evidence="2">
    <location>
        <begin position="145"/>
        <end position="242"/>
    </location>
</feature>
<dbReference type="Proteomes" id="UP000298433">
    <property type="component" value="Unassembled WGS sequence"/>
</dbReference>
<evidence type="ECO:0000256" key="1">
    <source>
        <dbReference type="SAM" id="MobiDB-lite"/>
    </source>
</evidence>
<feature type="region of interest" description="Disordered" evidence="1">
    <location>
        <begin position="248"/>
        <end position="312"/>
    </location>
</feature>
<feature type="compositionally biased region" description="Basic residues" evidence="1">
    <location>
        <begin position="1"/>
        <end position="12"/>
    </location>
</feature>
<evidence type="ECO:0000313" key="4">
    <source>
        <dbReference type="Proteomes" id="UP000298433"/>
    </source>
</evidence>
<name>A0A4R8XK56_9MICO</name>
<evidence type="ECO:0000313" key="3">
    <source>
        <dbReference type="EMBL" id="TFC77108.1"/>
    </source>
</evidence>
<dbReference type="AlphaFoldDB" id="A0A4R8XK56"/>
<gene>
    <name evidence="3" type="ORF">E3T23_13740</name>
</gene>
<accession>A0A4R8XK56</accession>
<feature type="compositionally biased region" description="Basic residues" evidence="1">
    <location>
        <begin position="298"/>
        <end position="312"/>
    </location>
</feature>
<sequence length="379" mass="42291">MSAAHRRARPHHRDLVVGEGADQGFGLSDTARGERAQDVVRSQFAVKRGLGAIPDSAWTAIEYTNAIYDEGTKTWISNTEVAEVPFTAFTSRKKSEQITGRLVVRPIPELNKKNVDQPTLFDTHRFHAFFTTSTLDTVTADKTHRAHAVIELVNSVQKSSVLAHLPSGVFTANAACLVLAVMAFSLTRAVATMAGNGLARAATATIRRKLVSVPARISPSARRITLHLPEHWLWEKPWTALLDQNFRARQPAPPNSPADIRINRSTSGTPGPRDPVRTSRHSHQQEHQWNTRAARPSPHQRLKHQSPTKPKLRFAQRPSGEFRLTHRRRPFFRHARAVSTQQSGWIFVMSWTSTGGLRSDDVIHECCKPPGLVQMWGVP</sequence>
<dbReference type="Pfam" id="PF13701">
    <property type="entry name" value="DDE_Tnp_1_4"/>
    <property type="match status" value="1"/>
</dbReference>
<protein>
    <recommendedName>
        <fullName evidence="2">Transposase DDE domain-containing protein</fullName>
    </recommendedName>
</protein>
<comment type="caution">
    <text evidence="3">The sequence shown here is derived from an EMBL/GenBank/DDBJ whole genome shotgun (WGS) entry which is preliminary data.</text>
</comment>
<dbReference type="EMBL" id="SOGN01000062">
    <property type="protein sequence ID" value="TFC77108.1"/>
    <property type="molecule type" value="Genomic_DNA"/>
</dbReference>
<evidence type="ECO:0000259" key="2">
    <source>
        <dbReference type="Pfam" id="PF13701"/>
    </source>
</evidence>